<reference evidence="1 2" key="1">
    <citation type="journal article" date="2023" name="Environ Microbiome">
        <title>A coral-associated actinobacterium mitigates coral bleaching under heat stress.</title>
        <authorList>
            <person name="Li J."/>
            <person name="Zou Y."/>
            <person name="Li Q."/>
            <person name="Zhang J."/>
            <person name="Bourne D.G."/>
            <person name="Lyu Y."/>
            <person name="Liu C."/>
            <person name="Zhang S."/>
        </authorList>
    </citation>
    <scope>NUCLEOTIDE SEQUENCE [LARGE SCALE GENOMIC DNA]</scope>
    <source>
        <strain evidence="1 2">SCSIO 13291</strain>
    </source>
</reference>
<name>A0ABZ3CC04_9ACTN</name>
<organism evidence="1 2">
    <name type="scientific">Propioniciclava soli</name>
    <dbReference type="NCBI Taxonomy" id="2775081"/>
    <lineage>
        <taxon>Bacteria</taxon>
        <taxon>Bacillati</taxon>
        <taxon>Actinomycetota</taxon>
        <taxon>Actinomycetes</taxon>
        <taxon>Propionibacteriales</taxon>
        <taxon>Propionibacteriaceae</taxon>
        <taxon>Propioniciclava</taxon>
    </lineage>
</organism>
<protein>
    <submittedName>
        <fullName evidence="1">Uncharacterized protein</fullName>
    </submittedName>
</protein>
<proteinExistence type="predicted"/>
<sequence length="232" mass="25053">MNFIPDDHLDLIVTAALEWKVLVGPPAAALSMPGSLTSLDGTRAGTLIRQMNTIVQCLGSPAEYTYRPVPGPLIPVEVIKACHAAIHTCSRAPYWETSVAHTLLTKTAWAAAVRVPGYAEAPWIWTRSRTSQTLAIAETWRSEPLAVNWSKTHSIEPETWASAAAVLVTEEALPAVSGLLAAGQLAARPNVFAILPDPHLDPALWGGVADHVLIWPDCRPWLDVQLGAAWRP</sequence>
<evidence type="ECO:0000313" key="2">
    <source>
        <dbReference type="Proteomes" id="UP001434337"/>
    </source>
</evidence>
<gene>
    <name evidence="1" type="ORF">PCC79_08075</name>
</gene>
<accession>A0ABZ3CC04</accession>
<dbReference type="RefSeq" id="WP_342373506.1">
    <property type="nucleotide sequence ID" value="NZ_CP115965.1"/>
</dbReference>
<evidence type="ECO:0000313" key="1">
    <source>
        <dbReference type="EMBL" id="WZX00126.1"/>
    </source>
</evidence>
<keyword evidence="2" id="KW-1185">Reference proteome</keyword>
<dbReference type="Proteomes" id="UP001434337">
    <property type="component" value="Chromosome"/>
</dbReference>
<dbReference type="EMBL" id="CP115965">
    <property type="protein sequence ID" value="WZX00126.1"/>
    <property type="molecule type" value="Genomic_DNA"/>
</dbReference>